<comment type="similarity">
    <text evidence="4">Belongs to the LptA family.</text>
</comment>
<evidence type="ECO:0000313" key="7">
    <source>
        <dbReference type="EMBL" id="MBF8178321.1"/>
    </source>
</evidence>
<dbReference type="Proteomes" id="UP000657372">
    <property type="component" value="Unassembled WGS sequence"/>
</dbReference>
<accession>A0ABS0EU13</accession>
<feature type="region of interest" description="Disordered" evidence="5">
    <location>
        <begin position="157"/>
        <end position="184"/>
    </location>
</feature>
<comment type="subcellular location">
    <subcellularLocation>
        <location evidence="4">Periplasm</location>
    </subcellularLocation>
</comment>
<feature type="signal peptide" evidence="4">
    <location>
        <begin position="1"/>
        <end position="22"/>
    </location>
</feature>
<evidence type="ECO:0000256" key="2">
    <source>
        <dbReference type="ARBA" id="ARBA00022729"/>
    </source>
</evidence>
<comment type="subunit">
    <text evidence="4">Component of the lipopolysaccharide transport and assembly complex.</text>
</comment>
<keyword evidence="3 4" id="KW-0574">Periplasm</keyword>
<keyword evidence="2 4" id="KW-0732">Signal</keyword>
<comment type="function">
    <text evidence="4">Involved in the assembly of lipopolysaccharide (LPS). Required for the translocation of LPS from the inner membrane to the outer membrane.</text>
</comment>
<dbReference type="PANTHER" id="PTHR36504:SF1">
    <property type="entry name" value="LIPOPOLYSACCHARIDE EXPORT SYSTEM PROTEIN LPTA"/>
    <property type="match status" value="1"/>
</dbReference>
<organism evidence="7 8">
    <name type="scientific">Herminiimonas contaminans</name>
    <dbReference type="NCBI Taxonomy" id="1111140"/>
    <lineage>
        <taxon>Bacteria</taxon>
        <taxon>Pseudomonadati</taxon>
        <taxon>Pseudomonadota</taxon>
        <taxon>Betaproteobacteria</taxon>
        <taxon>Burkholderiales</taxon>
        <taxon>Oxalobacteraceae</taxon>
        <taxon>Herminiimonas</taxon>
    </lineage>
</organism>
<evidence type="ECO:0000259" key="6">
    <source>
        <dbReference type="Pfam" id="PF03968"/>
    </source>
</evidence>
<proteinExistence type="inferred from homology"/>
<dbReference type="NCBIfam" id="TIGR03002">
    <property type="entry name" value="outer_YhbN_LptA"/>
    <property type="match status" value="1"/>
</dbReference>
<gene>
    <name evidence="4 7" type="primary">lptA</name>
    <name evidence="7" type="ORF">IXC47_11570</name>
</gene>
<dbReference type="RefSeq" id="WP_175624687.1">
    <property type="nucleotide sequence ID" value="NZ_JADOEL010000008.1"/>
</dbReference>
<name>A0ABS0EU13_9BURK</name>
<sequence precursor="true">MKRFFSVLLVLCGLGTALVSYAEKADATKPTNVEANKMEYDDLKQINTFTGNVVLTRGTILMKANKMVVKQDPAGYQFITLYGSSDALANFKQKRDGGPDQWIEGQAERIEYDDKAEIMKLYTKARMRRLENGKPTDEVEGEFISYDTRAEFFTVHNTSSGDSKQGGGRIKAVIQPRAADTKAK</sequence>
<reference evidence="7 8" key="1">
    <citation type="submission" date="2020-11" db="EMBL/GenBank/DDBJ databases">
        <title>WGS of Herminiimonas contaminans strain Marseille-Q4544 isolated from planarians Schmidtea mediterranea.</title>
        <authorList>
            <person name="Kangale L."/>
        </authorList>
    </citation>
    <scope>NUCLEOTIDE SEQUENCE [LARGE SCALE GENOMIC DNA]</scope>
    <source>
        <strain evidence="7 8">Marseille-Q4544</strain>
    </source>
</reference>
<feature type="chain" id="PRO_5044899429" description="Lipopolysaccharide export system protein LptA" evidence="4">
    <location>
        <begin position="23"/>
        <end position="184"/>
    </location>
</feature>
<evidence type="ECO:0000313" key="8">
    <source>
        <dbReference type="Proteomes" id="UP000657372"/>
    </source>
</evidence>
<keyword evidence="8" id="KW-1185">Reference proteome</keyword>
<evidence type="ECO:0000256" key="1">
    <source>
        <dbReference type="ARBA" id="ARBA00022448"/>
    </source>
</evidence>
<keyword evidence="1 4" id="KW-0813">Transport</keyword>
<protein>
    <recommendedName>
        <fullName evidence="4">Lipopolysaccharide export system protein LptA</fullName>
    </recommendedName>
</protein>
<dbReference type="EMBL" id="JADOEL010000008">
    <property type="protein sequence ID" value="MBF8178321.1"/>
    <property type="molecule type" value="Genomic_DNA"/>
</dbReference>
<dbReference type="InterPro" id="IPR005653">
    <property type="entry name" value="OstA-like_N"/>
</dbReference>
<dbReference type="Pfam" id="PF03968">
    <property type="entry name" value="LptD_N"/>
    <property type="match status" value="1"/>
</dbReference>
<dbReference type="Gene3D" id="2.60.450.10">
    <property type="entry name" value="Lipopolysaccharide (LPS) transport protein A like domain"/>
    <property type="match status" value="1"/>
</dbReference>
<comment type="caution">
    <text evidence="7">The sequence shown here is derived from an EMBL/GenBank/DDBJ whole genome shotgun (WGS) entry which is preliminary data.</text>
</comment>
<dbReference type="PANTHER" id="PTHR36504">
    <property type="entry name" value="LIPOPOLYSACCHARIDE EXPORT SYSTEM PROTEIN LPTA"/>
    <property type="match status" value="1"/>
</dbReference>
<evidence type="ECO:0000256" key="5">
    <source>
        <dbReference type="SAM" id="MobiDB-lite"/>
    </source>
</evidence>
<dbReference type="InterPro" id="IPR014340">
    <property type="entry name" value="LptA"/>
</dbReference>
<evidence type="ECO:0000256" key="3">
    <source>
        <dbReference type="ARBA" id="ARBA00022764"/>
    </source>
</evidence>
<dbReference type="HAMAP" id="MF_01914">
    <property type="entry name" value="LPS_assembly_LptA"/>
    <property type="match status" value="1"/>
</dbReference>
<dbReference type="InterPro" id="IPR052037">
    <property type="entry name" value="LPS_export_LptA"/>
</dbReference>
<evidence type="ECO:0000256" key="4">
    <source>
        <dbReference type="HAMAP-Rule" id="MF_01914"/>
    </source>
</evidence>
<feature type="domain" description="Organic solvent tolerance-like N-terminal" evidence="6">
    <location>
        <begin position="32"/>
        <end position="151"/>
    </location>
</feature>